<dbReference type="RefSeq" id="XP_025414141.1">
    <property type="nucleotide sequence ID" value="XM_025558356.1"/>
</dbReference>
<keyword evidence="3 6" id="KW-0812">Transmembrane</keyword>
<keyword evidence="4 6" id="KW-1133">Transmembrane helix</keyword>
<evidence type="ECO:0000256" key="2">
    <source>
        <dbReference type="ARBA" id="ARBA00010131"/>
    </source>
</evidence>
<dbReference type="GeneID" id="112686167"/>
<evidence type="ECO:0000256" key="4">
    <source>
        <dbReference type="ARBA" id="ARBA00022989"/>
    </source>
</evidence>
<keyword evidence="5 6" id="KW-0472">Membrane</keyword>
<feature type="transmembrane region" description="Helical" evidence="6">
    <location>
        <begin position="496"/>
        <end position="514"/>
    </location>
</feature>
<protein>
    <submittedName>
        <fullName evidence="8">Protein odr-4 homolog isoform X1</fullName>
    </submittedName>
</protein>
<dbReference type="OrthoDB" id="21458at2759"/>
<dbReference type="PANTHER" id="PTHR33966">
    <property type="entry name" value="PROTEIN ODR-4 HOMOLOG"/>
    <property type="match status" value="1"/>
</dbReference>
<dbReference type="GO" id="GO:0016020">
    <property type="term" value="C:membrane"/>
    <property type="evidence" value="ECO:0007669"/>
    <property type="project" value="UniProtKB-SubCell"/>
</dbReference>
<dbReference type="Proteomes" id="UP000694846">
    <property type="component" value="Unplaced"/>
</dbReference>
<keyword evidence="7" id="KW-1185">Reference proteome</keyword>
<dbReference type="InterPro" id="IPR029454">
    <property type="entry name" value="ODR-4-like"/>
</dbReference>
<evidence type="ECO:0000313" key="8">
    <source>
        <dbReference type="RefSeq" id="XP_025414141.1"/>
    </source>
</evidence>
<comment type="subcellular location">
    <subcellularLocation>
        <location evidence="1">Membrane</location>
    </subcellularLocation>
</comment>
<accession>A0A8B8FUR3</accession>
<gene>
    <name evidence="8" type="primary">LOC112686167</name>
</gene>
<dbReference type="GO" id="GO:0008104">
    <property type="term" value="P:intracellular protein localization"/>
    <property type="evidence" value="ECO:0007669"/>
    <property type="project" value="TreeGrafter"/>
</dbReference>
<name>A0A8B8FUR3_9HEMI</name>
<comment type="similarity">
    <text evidence="2">Belongs to the ODR-4 family.</text>
</comment>
<sequence>MKTVKCFYFFFQKKFKETDQENNLSKCYSDQDQPIKEIMEKYKELDQSTSMISMEQPHFEIIQFTFTSEKMSNKVSIEKHLDSYLKSLIKGQLYIPGVIIGQVIGENYYIVHLSAVTVSPWNNDDGKNEVLAFKTLNDLIANSDIIFQKSLEVVNLLPGGSHVLGLFFVIPQDLKSIQPIDIDFNDFNNYLNGNLLYNKNNEKWNYLLLNYSSLNNKSFCYTVDFNRSNGPKRTTVYKSIDHIFGSFDNDWVTLVGTFNFGALDRINIAGGPKALISIREDLLDKFESALSESVCAFNGCVCDENTFIKDFKCNTIGDALNNVVNIEFYREVDTGSEYKNSSLKVERGKGKVLMSGLCSLAVPFNRNGTVKDAIKAIHEDAMQTFAIRLKMHLESLVEEESIEDKEGDAYVVHETPRRILIIKTEGSKFAFSDYAFPGEDPQVALNVAGEVLHLPEGKMELYNELEKGRHAYYEALPDIDSSPPQDINIATSNNNILIYLAWAALILAILAYVLKQIFV</sequence>
<evidence type="ECO:0000313" key="7">
    <source>
        <dbReference type="Proteomes" id="UP000694846"/>
    </source>
</evidence>
<dbReference type="PANTHER" id="PTHR33966:SF1">
    <property type="entry name" value="PROTEIN ODR-4 HOMOLOG"/>
    <property type="match status" value="1"/>
</dbReference>
<evidence type="ECO:0000256" key="1">
    <source>
        <dbReference type="ARBA" id="ARBA00004370"/>
    </source>
</evidence>
<dbReference type="AlphaFoldDB" id="A0A8B8FUR3"/>
<reference evidence="8" key="1">
    <citation type="submission" date="2025-08" db="UniProtKB">
        <authorList>
            <consortium name="RefSeq"/>
        </authorList>
    </citation>
    <scope>IDENTIFICATION</scope>
    <source>
        <tissue evidence="8">Whole body</tissue>
    </source>
</reference>
<dbReference type="GO" id="GO:0012505">
    <property type="term" value="C:endomembrane system"/>
    <property type="evidence" value="ECO:0007669"/>
    <property type="project" value="TreeGrafter"/>
</dbReference>
<dbReference type="Pfam" id="PF14778">
    <property type="entry name" value="ODR4-like"/>
    <property type="match status" value="1"/>
</dbReference>
<evidence type="ECO:0000256" key="6">
    <source>
        <dbReference type="SAM" id="Phobius"/>
    </source>
</evidence>
<organism evidence="7 8">
    <name type="scientific">Sipha flava</name>
    <name type="common">yellow sugarcane aphid</name>
    <dbReference type="NCBI Taxonomy" id="143950"/>
    <lineage>
        <taxon>Eukaryota</taxon>
        <taxon>Metazoa</taxon>
        <taxon>Ecdysozoa</taxon>
        <taxon>Arthropoda</taxon>
        <taxon>Hexapoda</taxon>
        <taxon>Insecta</taxon>
        <taxon>Pterygota</taxon>
        <taxon>Neoptera</taxon>
        <taxon>Paraneoptera</taxon>
        <taxon>Hemiptera</taxon>
        <taxon>Sternorrhyncha</taxon>
        <taxon>Aphidomorpha</taxon>
        <taxon>Aphidoidea</taxon>
        <taxon>Aphididae</taxon>
        <taxon>Sipha</taxon>
    </lineage>
</organism>
<evidence type="ECO:0000256" key="5">
    <source>
        <dbReference type="ARBA" id="ARBA00023136"/>
    </source>
</evidence>
<proteinExistence type="inferred from homology"/>
<evidence type="ECO:0000256" key="3">
    <source>
        <dbReference type="ARBA" id="ARBA00022692"/>
    </source>
</evidence>